<evidence type="ECO:0000259" key="1">
    <source>
        <dbReference type="Pfam" id="PF07883"/>
    </source>
</evidence>
<dbReference type="Proteomes" id="UP001500908">
    <property type="component" value="Unassembled WGS sequence"/>
</dbReference>
<sequence length="116" mass="12749">MSHISFPEKDAGNMVASHYSTGQGQVLRSDKIEITKIRFQKGHGAATHHHPEEQVFYILEGCLEVTVDGETYEVHPGEGSFHPSNAPHSVMAKEDTVALSFKNLVDPNYEATGNLT</sequence>
<organism evidence="2 3">
    <name type="scientific">Salinactinospora qingdaonensis</name>
    <dbReference type="NCBI Taxonomy" id="702744"/>
    <lineage>
        <taxon>Bacteria</taxon>
        <taxon>Bacillati</taxon>
        <taxon>Actinomycetota</taxon>
        <taxon>Actinomycetes</taxon>
        <taxon>Streptosporangiales</taxon>
        <taxon>Nocardiopsidaceae</taxon>
        <taxon>Salinactinospora</taxon>
    </lineage>
</organism>
<dbReference type="RefSeq" id="WP_344972512.1">
    <property type="nucleotide sequence ID" value="NZ_BAABDD010000014.1"/>
</dbReference>
<dbReference type="Gene3D" id="2.60.120.10">
    <property type="entry name" value="Jelly Rolls"/>
    <property type="match status" value="1"/>
</dbReference>
<dbReference type="SUPFAM" id="SSF51182">
    <property type="entry name" value="RmlC-like cupins"/>
    <property type="match status" value="1"/>
</dbReference>
<protein>
    <recommendedName>
        <fullName evidence="1">Cupin type-2 domain-containing protein</fullName>
    </recommendedName>
</protein>
<reference evidence="3" key="1">
    <citation type="journal article" date="2019" name="Int. J. Syst. Evol. Microbiol.">
        <title>The Global Catalogue of Microorganisms (GCM) 10K type strain sequencing project: providing services to taxonomists for standard genome sequencing and annotation.</title>
        <authorList>
            <consortium name="The Broad Institute Genomics Platform"/>
            <consortium name="The Broad Institute Genome Sequencing Center for Infectious Disease"/>
            <person name="Wu L."/>
            <person name="Ma J."/>
        </authorList>
    </citation>
    <scope>NUCLEOTIDE SEQUENCE [LARGE SCALE GENOMIC DNA]</scope>
    <source>
        <strain evidence="3">JCM 17137</strain>
    </source>
</reference>
<keyword evidence="3" id="KW-1185">Reference proteome</keyword>
<dbReference type="EMBL" id="BAABDD010000014">
    <property type="protein sequence ID" value="GAA3750174.1"/>
    <property type="molecule type" value="Genomic_DNA"/>
</dbReference>
<proteinExistence type="predicted"/>
<dbReference type="InterPro" id="IPR014710">
    <property type="entry name" value="RmlC-like_jellyroll"/>
</dbReference>
<dbReference type="Pfam" id="PF07883">
    <property type="entry name" value="Cupin_2"/>
    <property type="match status" value="1"/>
</dbReference>
<dbReference type="InterPro" id="IPR013096">
    <property type="entry name" value="Cupin_2"/>
</dbReference>
<accession>A0ABP7FWI7</accession>
<dbReference type="InterPro" id="IPR011051">
    <property type="entry name" value="RmlC_Cupin_sf"/>
</dbReference>
<dbReference type="PANTHER" id="PTHR37694:SF1">
    <property type="entry name" value="SLR8022 PROTEIN"/>
    <property type="match status" value="1"/>
</dbReference>
<evidence type="ECO:0000313" key="2">
    <source>
        <dbReference type="EMBL" id="GAA3750174.1"/>
    </source>
</evidence>
<gene>
    <name evidence="2" type="ORF">GCM10022402_31660</name>
</gene>
<evidence type="ECO:0000313" key="3">
    <source>
        <dbReference type="Proteomes" id="UP001500908"/>
    </source>
</evidence>
<feature type="domain" description="Cupin type-2" evidence="1">
    <location>
        <begin position="37"/>
        <end position="96"/>
    </location>
</feature>
<dbReference type="PANTHER" id="PTHR37694">
    <property type="entry name" value="SLR8022 PROTEIN"/>
    <property type="match status" value="1"/>
</dbReference>
<name>A0ABP7FWI7_9ACTN</name>
<comment type="caution">
    <text evidence="2">The sequence shown here is derived from an EMBL/GenBank/DDBJ whole genome shotgun (WGS) entry which is preliminary data.</text>
</comment>